<organism evidence="1 2">
    <name type="scientific">Canavalia gladiata</name>
    <name type="common">Sword bean</name>
    <name type="synonym">Dolichos gladiatus</name>
    <dbReference type="NCBI Taxonomy" id="3824"/>
    <lineage>
        <taxon>Eukaryota</taxon>
        <taxon>Viridiplantae</taxon>
        <taxon>Streptophyta</taxon>
        <taxon>Embryophyta</taxon>
        <taxon>Tracheophyta</taxon>
        <taxon>Spermatophyta</taxon>
        <taxon>Magnoliopsida</taxon>
        <taxon>eudicotyledons</taxon>
        <taxon>Gunneridae</taxon>
        <taxon>Pentapetalae</taxon>
        <taxon>rosids</taxon>
        <taxon>fabids</taxon>
        <taxon>Fabales</taxon>
        <taxon>Fabaceae</taxon>
        <taxon>Papilionoideae</taxon>
        <taxon>50 kb inversion clade</taxon>
        <taxon>NPAAA clade</taxon>
        <taxon>indigoferoid/millettioid clade</taxon>
        <taxon>Phaseoleae</taxon>
        <taxon>Canavalia</taxon>
    </lineage>
</organism>
<sequence length="205" mass="23733">MGRGSEAPRDKKKLHPYSLKVWDGTWALLALSQQATLASSLMTAQSTLEGLEQWATLALAVADRPCIASNMHVHIHTRHAHVHTYAWIKESYNKKLYKPAISVKFNQKDAKFLDSSRGLDICSKLKQGKVFEVYDFMTAFLSDFHMHLTMNFASLVDQNLTKQIGTFHVSLRRHFFKRENMKYKIFIKPVVHYYLNVFRKAIQQT</sequence>
<dbReference type="AlphaFoldDB" id="A0AAN9L5M9"/>
<dbReference type="Proteomes" id="UP001367508">
    <property type="component" value="Unassembled WGS sequence"/>
</dbReference>
<proteinExistence type="predicted"/>
<reference evidence="1 2" key="1">
    <citation type="submission" date="2024-01" db="EMBL/GenBank/DDBJ databases">
        <title>The genomes of 5 underutilized Papilionoideae crops provide insights into root nodulation and disease resistanc.</title>
        <authorList>
            <person name="Jiang F."/>
        </authorList>
    </citation>
    <scope>NUCLEOTIDE SEQUENCE [LARGE SCALE GENOMIC DNA]</scope>
    <source>
        <strain evidence="1">LVBAO_FW01</strain>
        <tissue evidence="1">Leaves</tissue>
    </source>
</reference>
<keyword evidence="2" id="KW-1185">Reference proteome</keyword>
<evidence type="ECO:0000313" key="2">
    <source>
        <dbReference type="Proteomes" id="UP001367508"/>
    </source>
</evidence>
<evidence type="ECO:0000313" key="1">
    <source>
        <dbReference type="EMBL" id="KAK7328104.1"/>
    </source>
</evidence>
<comment type="caution">
    <text evidence="1">The sequence shown here is derived from an EMBL/GenBank/DDBJ whole genome shotgun (WGS) entry which is preliminary data.</text>
</comment>
<protein>
    <submittedName>
        <fullName evidence="1">Uncharacterized protein</fullName>
    </submittedName>
</protein>
<accession>A0AAN9L5M9</accession>
<dbReference type="EMBL" id="JAYMYQ010000005">
    <property type="protein sequence ID" value="KAK7328104.1"/>
    <property type="molecule type" value="Genomic_DNA"/>
</dbReference>
<name>A0AAN9L5M9_CANGL</name>
<gene>
    <name evidence="1" type="ORF">VNO77_22200</name>
</gene>